<evidence type="ECO:0008006" key="3">
    <source>
        <dbReference type="Google" id="ProtNLM"/>
    </source>
</evidence>
<accession>A0ABT9A0C9</accession>
<proteinExistence type="predicted"/>
<evidence type="ECO:0000313" key="1">
    <source>
        <dbReference type="EMBL" id="MDO7842988.1"/>
    </source>
</evidence>
<gene>
    <name evidence="1" type="ORF">Q5H94_11685</name>
</gene>
<evidence type="ECO:0000313" key="2">
    <source>
        <dbReference type="Proteomes" id="UP001176468"/>
    </source>
</evidence>
<organism evidence="1 2">
    <name type="scientific">Sphingomonas immobilis</name>
    <dbReference type="NCBI Taxonomy" id="3063997"/>
    <lineage>
        <taxon>Bacteria</taxon>
        <taxon>Pseudomonadati</taxon>
        <taxon>Pseudomonadota</taxon>
        <taxon>Alphaproteobacteria</taxon>
        <taxon>Sphingomonadales</taxon>
        <taxon>Sphingomonadaceae</taxon>
        <taxon>Sphingomonas</taxon>
    </lineage>
</organism>
<dbReference type="RefSeq" id="WP_304561446.1">
    <property type="nucleotide sequence ID" value="NZ_JAUQSZ010000007.1"/>
</dbReference>
<keyword evidence="2" id="KW-1185">Reference proteome</keyword>
<reference evidence="1" key="1">
    <citation type="submission" date="2023-07" db="EMBL/GenBank/DDBJ databases">
        <authorList>
            <person name="Kim M.K."/>
        </authorList>
    </citation>
    <scope>NUCLEOTIDE SEQUENCE</scope>
    <source>
        <strain evidence="1">CA1-15</strain>
    </source>
</reference>
<protein>
    <recommendedName>
        <fullName evidence="3">DUF4142 domain-containing protein</fullName>
    </recommendedName>
</protein>
<sequence>MKRLLPLACLALTAAGCVEGGPGRYPSLLPREIEKRGDAEPETPIAIADPDPALDRALTGQAKMLDDTQAAFAPAADRAEAAAKGARGDAVGSERWIAAQTALAELDTYRATTSATVTDIEQVALNRAAEGKPPYPSVDALKTRGEALLDGQSARIAAIQAMLPGS</sequence>
<dbReference type="Proteomes" id="UP001176468">
    <property type="component" value="Unassembled WGS sequence"/>
</dbReference>
<comment type="caution">
    <text evidence="1">The sequence shown here is derived from an EMBL/GenBank/DDBJ whole genome shotgun (WGS) entry which is preliminary data.</text>
</comment>
<dbReference type="PROSITE" id="PS51257">
    <property type="entry name" value="PROKAR_LIPOPROTEIN"/>
    <property type="match status" value="1"/>
</dbReference>
<dbReference type="EMBL" id="JAUQSZ010000007">
    <property type="protein sequence ID" value="MDO7842988.1"/>
    <property type="molecule type" value="Genomic_DNA"/>
</dbReference>
<name>A0ABT9A0C9_9SPHN</name>